<dbReference type="PANTHER" id="PTHR42878">
    <property type="entry name" value="TWO-COMPONENT HISTIDINE KINASE"/>
    <property type="match status" value="1"/>
</dbReference>
<dbReference type="GO" id="GO:0000156">
    <property type="term" value="F:phosphorelay response regulator activity"/>
    <property type="evidence" value="ECO:0007669"/>
    <property type="project" value="TreeGrafter"/>
</dbReference>
<dbReference type="RefSeq" id="WP_254085979.1">
    <property type="nucleotide sequence ID" value="NZ_JAHESE010000022.1"/>
</dbReference>
<keyword evidence="5 10" id="KW-0418">Kinase</keyword>
<feature type="domain" description="Histidine kinase" evidence="9">
    <location>
        <begin position="506"/>
        <end position="719"/>
    </location>
</feature>
<organism evidence="10 11">
    <name type="scientific">Dawidia cretensis</name>
    <dbReference type="NCBI Taxonomy" id="2782350"/>
    <lineage>
        <taxon>Bacteria</taxon>
        <taxon>Pseudomonadati</taxon>
        <taxon>Bacteroidota</taxon>
        <taxon>Cytophagia</taxon>
        <taxon>Cytophagales</taxon>
        <taxon>Chryseotaleaceae</taxon>
        <taxon>Dawidia</taxon>
    </lineage>
</organism>
<evidence type="ECO:0000313" key="10">
    <source>
        <dbReference type="EMBL" id="MBT1710405.1"/>
    </source>
</evidence>
<protein>
    <recommendedName>
        <fullName evidence="2">histidine kinase</fullName>
        <ecNumber evidence="2">2.7.13.3</ecNumber>
    </recommendedName>
</protein>
<proteinExistence type="predicted"/>
<feature type="transmembrane region" description="Helical" evidence="7">
    <location>
        <begin position="414"/>
        <end position="434"/>
    </location>
</feature>
<dbReference type="SUPFAM" id="SSF47384">
    <property type="entry name" value="Homodimeric domain of signal transducing histidine kinase"/>
    <property type="match status" value="1"/>
</dbReference>
<dbReference type="AlphaFoldDB" id="A0AAP2DZE5"/>
<dbReference type="EMBL" id="JAHESE010000022">
    <property type="protein sequence ID" value="MBT1710405.1"/>
    <property type="molecule type" value="Genomic_DNA"/>
</dbReference>
<evidence type="ECO:0000256" key="1">
    <source>
        <dbReference type="ARBA" id="ARBA00000085"/>
    </source>
</evidence>
<feature type="signal peptide" evidence="8">
    <location>
        <begin position="1"/>
        <end position="25"/>
    </location>
</feature>
<evidence type="ECO:0000256" key="2">
    <source>
        <dbReference type="ARBA" id="ARBA00012438"/>
    </source>
</evidence>
<evidence type="ECO:0000256" key="3">
    <source>
        <dbReference type="ARBA" id="ARBA00022553"/>
    </source>
</evidence>
<dbReference type="Pfam" id="PF13374">
    <property type="entry name" value="TPR_10"/>
    <property type="match status" value="1"/>
</dbReference>
<dbReference type="EC" id="2.7.13.3" evidence="2"/>
<keyword evidence="7" id="KW-1133">Transmembrane helix</keyword>
<dbReference type="PRINTS" id="PR00344">
    <property type="entry name" value="BCTRLSENSOR"/>
</dbReference>
<dbReference type="InterPro" id="IPR003661">
    <property type="entry name" value="HisK_dim/P_dom"/>
</dbReference>
<reference evidence="10 11" key="1">
    <citation type="submission" date="2021-05" db="EMBL/GenBank/DDBJ databases">
        <title>A Polyphasic approach of four new species of the genus Ohtaekwangia: Ohtaekwangia histidinii sp. nov., Ohtaekwangia cretensis sp. nov., Ohtaekwangia indiensis sp. nov., Ohtaekwangia reichenbachii sp. nov. from diverse environment.</title>
        <authorList>
            <person name="Octaviana S."/>
        </authorList>
    </citation>
    <scope>NUCLEOTIDE SEQUENCE [LARGE SCALE GENOMIC DNA]</scope>
    <source>
        <strain evidence="10 11">PWU5</strain>
    </source>
</reference>
<dbReference type="SUPFAM" id="SSF55874">
    <property type="entry name" value="ATPase domain of HSP90 chaperone/DNA topoisomerase II/histidine kinase"/>
    <property type="match status" value="1"/>
</dbReference>
<evidence type="ECO:0000259" key="9">
    <source>
        <dbReference type="PROSITE" id="PS50109"/>
    </source>
</evidence>
<dbReference type="InterPro" id="IPR004358">
    <property type="entry name" value="Sig_transdc_His_kin-like_C"/>
</dbReference>
<dbReference type="SMART" id="SM00028">
    <property type="entry name" value="TPR"/>
    <property type="match status" value="3"/>
</dbReference>
<dbReference type="Proteomes" id="UP001319080">
    <property type="component" value="Unassembled WGS sequence"/>
</dbReference>
<keyword evidence="11" id="KW-1185">Reference proteome</keyword>
<dbReference type="CDD" id="cd00082">
    <property type="entry name" value="HisKA"/>
    <property type="match status" value="1"/>
</dbReference>
<dbReference type="SMART" id="SM00387">
    <property type="entry name" value="HATPase_c"/>
    <property type="match status" value="1"/>
</dbReference>
<keyword evidence="6" id="KW-0175">Coiled coil</keyword>
<accession>A0AAP2DZE5</accession>
<keyword evidence="3" id="KW-0597">Phosphoprotein</keyword>
<keyword evidence="4" id="KW-0808">Transferase</keyword>
<evidence type="ECO:0000256" key="8">
    <source>
        <dbReference type="SAM" id="SignalP"/>
    </source>
</evidence>
<dbReference type="InterPro" id="IPR036890">
    <property type="entry name" value="HATPase_C_sf"/>
</dbReference>
<dbReference type="Gene3D" id="1.10.287.130">
    <property type="match status" value="1"/>
</dbReference>
<keyword evidence="7" id="KW-0812">Transmembrane</keyword>
<dbReference type="InterPro" id="IPR036097">
    <property type="entry name" value="HisK_dim/P_sf"/>
</dbReference>
<keyword evidence="8" id="KW-0732">Signal</keyword>
<feature type="chain" id="PRO_5042867319" description="histidine kinase" evidence="8">
    <location>
        <begin position="26"/>
        <end position="724"/>
    </location>
</feature>
<name>A0AAP2DZE5_9BACT</name>
<sequence>MSHKNPCFFFLLVTTLLLLPGSTRAQDTTDLDSLYKRVQMSSPREMVDVFDALQERYLALDQERAIRFARQGLKQTEKSSPLSRVLANRNMAFIYGKFGFKEEALRHFQRALATAKENQGEEMGLGLAYFHLGQFLSQQGLLAEGLQHILDASKIFESLQLYNYVILCHYESCMISYSAHNYQQCIDEGYRLLQYHDRLSKTESSRAADFQKMSTCNTIALAHRQMKQYAGALRYFDQAEALARKINDEFWIGLINGNKAVVLRDMGRTEEAKTGVLADYKVSQKFSMWSSAGMACLTMSDIYLTQGNYPLANTYLDSAHIMFSREHDVITSRKNMASYWLSWSRLKSVQGAYGPAYDGLLKHVKLRDSLSHEQEALNLAKVKVAFDLDRKQTEIALLTKNNEIQEERIRGQNILFIVTLMGLILLVVLVMLLVNNFRRQRNISRLIRQQRDEIEIKNSELEAQSAMLQENNQYIQTLNTQLEMKVVERTRQLALSNQELDTFLYRSSHDIRRPITTLLGLDQVARHIVNDPQANMLFDKVVETARNMDSMLFKMQMMYELNKPDLPLEPIHLNPLVEEAVQYFQNDFRRFGITSHLSVHADITILSNVGLLRIIFRNLIENAVLFRKTQPGVTPFIDVNITRIGDHVEIHVADNGMGVEEKYQARLFDLYFRASQASKGNGLGLYLVNKAIHKLKGTITLMSDYGIGTTFTIHLPLAQHHSAN</sequence>
<dbReference type="InterPro" id="IPR026000">
    <property type="entry name" value="Apc5_dom"/>
</dbReference>
<keyword evidence="7" id="KW-0472">Membrane</keyword>
<comment type="catalytic activity">
    <reaction evidence="1">
        <text>ATP + protein L-histidine = ADP + protein N-phospho-L-histidine.</text>
        <dbReference type="EC" id="2.7.13.3"/>
    </reaction>
</comment>
<comment type="caution">
    <text evidence="10">The sequence shown here is derived from an EMBL/GenBank/DDBJ whole genome shotgun (WGS) entry which is preliminary data.</text>
</comment>
<dbReference type="InterPro" id="IPR011990">
    <property type="entry name" value="TPR-like_helical_dom_sf"/>
</dbReference>
<dbReference type="InterPro" id="IPR050351">
    <property type="entry name" value="BphY/WalK/GraS-like"/>
</dbReference>
<dbReference type="GO" id="GO:0007234">
    <property type="term" value="P:osmosensory signaling via phosphorelay pathway"/>
    <property type="evidence" value="ECO:0007669"/>
    <property type="project" value="TreeGrafter"/>
</dbReference>
<evidence type="ECO:0000256" key="5">
    <source>
        <dbReference type="ARBA" id="ARBA00022777"/>
    </source>
</evidence>
<dbReference type="GO" id="GO:0030295">
    <property type="term" value="F:protein kinase activator activity"/>
    <property type="evidence" value="ECO:0007669"/>
    <property type="project" value="TreeGrafter"/>
</dbReference>
<dbReference type="InterPro" id="IPR005467">
    <property type="entry name" value="His_kinase_dom"/>
</dbReference>
<evidence type="ECO:0000256" key="4">
    <source>
        <dbReference type="ARBA" id="ARBA00022679"/>
    </source>
</evidence>
<dbReference type="Pfam" id="PF02518">
    <property type="entry name" value="HATPase_c"/>
    <property type="match status" value="1"/>
</dbReference>
<dbReference type="PANTHER" id="PTHR42878:SF15">
    <property type="entry name" value="BACTERIOPHYTOCHROME"/>
    <property type="match status" value="1"/>
</dbReference>
<dbReference type="PROSITE" id="PS50109">
    <property type="entry name" value="HIS_KIN"/>
    <property type="match status" value="1"/>
</dbReference>
<evidence type="ECO:0000256" key="6">
    <source>
        <dbReference type="SAM" id="Coils"/>
    </source>
</evidence>
<dbReference type="Gene3D" id="1.25.40.10">
    <property type="entry name" value="Tetratricopeptide repeat domain"/>
    <property type="match status" value="2"/>
</dbReference>
<gene>
    <name evidence="10" type="ORF">KK062_19330</name>
</gene>
<dbReference type="GO" id="GO:0000155">
    <property type="term" value="F:phosphorelay sensor kinase activity"/>
    <property type="evidence" value="ECO:0007669"/>
    <property type="project" value="InterPro"/>
</dbReference>
<dbReference type="Gene3D" id="3.30.565.10">
    <property type="entry name" value="Histidine kinase-like ATPase, C-terminal domain"/>
    <property type="match status" value="1"/>
</dbReference>
<dbReference type="InterPro" id="IPR019734">
    <property type="entry name" value="TPR_rpt"/>
</dbReference>
<evidence type="ECO:0000256" key="7">
    <source>
        <dbReference type="SAM" id="Phobius"/>
    </source>
</evidence>
<evidence type="ECO:0000313" key="11">
    <source>
        <dbReference type="Proteomes" id="UP001319080"/>
    </source>
</evidence>
<dbReference type="InterPro" id="IPR003594">
    <property type="entry name" value="HATPase_dom"/>
</dbReference>
<dbReference type="SUPFAM" id="SSF48452">
    <property type="entry name" value="TPR-like"/>
    <property type="match status" value="2"/>
</dbReference>
<dbReference type="Pfam" id="PF12862">
    <property type="entry name" value="ANAPC5"/>
    <property type="match status" value="1"/>
</dbReference>
<feature type="coiled-coil region" evidence="6">
    <location>
        <begin position="444"/>
        <end position="471"/>
    </location>
</feature>